<dbReference type="EMBL" id="CZBI01000009">
    <property type="protein sequence ID" value="CUQ44400.1"/>
    <property type="molecule type" value="Genomic_DNA"/>
</dbReference>
<dbReference type="Proteomes" id="UP000095541">
    <property type="component" value="Unassembled WGS sequence"/>
</dbReference>
<protein>
    <submittedName>
        <fullName evidence="1">Uncharacterized protein</fullName>
    </submittedName>
</protein>
<accession>A0A174WJX4</accession>
<evidence type="ECO:0000313" key="2">
    <source>
        <dbReference type="Proteomes" id="UP000095541"/>
    </source>
</evidence>
<proteinExistence type="predicted"/>
<dbReference type="AlphaFoldDB" id="A0A174WJX4"/>
<gene>
    <name evidence="1" type="ORF">ERS852557_04542</name>
</gene>
<reference evidence="1 2" key="1">
    <citation type="submission" date="2015-09" db="EMBL/GenBank/DDBJ databases">
        <authorList>
            <consortium name="Pathogen Informatics"/>
        </authorList>
    </citation>
    <scope>NUCLEOTIDE SEQUENCE [LARGE SCALE GENOMIC DNA]</scope>
    <source>
        <strain evidence="1 2">2789STDY5834945</strain>
    </source>
</reference>
<name>A0A174WJX4_BACT4</name>
<sequence>MLNVNLYCSYFFDGAKIWKRFDLSKYYRNIFWRELYNVFFYDDKNKTISRVLLFGAGFLDKEFIS</sequence>
<evidence type="ECO:0000313" key="1">
    <source>
        <dbReference type="EMBL" id="CUQ44400.1"/>
    </source>
</evidence>
<organism evidence="1 2">
    <name type="scientific">Bacteroides thetaiotaomicron</name>
    <dbReference type="NCBI Taxonomy" id="818"/>
    <lineage>
        <taxon>Bacteria</taxon>
        <taxon>Pseudomonadati</taxon>
        <taxon>Bacteroidota</taxon>
        <taxon>Bacteroidia</taxon>
        <taxon>Bacteroidales</taxon>
        <taxon>Bacteroidaceae</taxon>
        <taxon>Bacteroides</taxon>
    </lineage>
</organism>